<dbReference type="InterPro" id="IPR000182">
    <property type="entry name" value="GNAT_dom"/>
</dbReference>
<evidence type="ECO:0000313" key="7">
    <source>
        <dbReference type="Proteomes" id="UP000239663"/>
    </source>
</evidence>
<dbReference type="AlphaFoldDB" id="A0A2S7MXG0"/>
<evidence type="ECO:0000256" key="2">
    <source>
        <dbReference type="ARBA" id="ARBA00022670"/>
    </source>
</evidence>
<accession>A0A2S7MXG0</accession>
<organism evidence="6 7">
    <name type="scientific">Pradoshia eiseniae</name>
    <dbReference type="NCBI Taxonomy" id="2064768"/>
    <lineage>
        <taxon>Bacteria</taxon>
        <taxon>Bacillati</taxon>
        <taxon>Bacillota</taxon>
        <taxon>Bacilli</taxon>
        <taxon>Bacillales</taxon>
        <taxon>Bacillaceae</taxon>
        <taxon>Pradoshia</taxon>
    </lineage>
</organism>
<evidence type="ECO:0000259" key="5">
    <source>
        <dbReference type="PROSITE" id="PS51186"/>
    </source>
</evidence>
<feature type="domain" description="N-acetyltransferase" evidence="5">
    <location>
        <begin position="237"/>
        <end position="396"/>
    </location>
</feature>
<dbReference type="GO" id="GO:0006508">
    <property type="term" value="P:proteolysis"/>
    <property type="evidence" value="ECO:0007669"/>
    <property type="project" value="UniProtKB-KW"/>
</dbReference>
<sequence length="400" mass="44935">MKQIIALGGGGFSMEPENPLLDEYILRQSAARVPKICFIGTASGDAEGYIERFYQFFNQYDCEPAHLSLFKPPSRDLESFVLAQDIIYVGGGSTKNLMALWKEWGLIDILKKAYEQGVLLCGISAGAICWYEMGVTDSYGGELEPVKGTGILQGSHSPHYDEEKKRRPAYQRMIKEGVLKGGMAASDGTALHYVNGELKHIVSSRPEARAYEVTTEGEREIKPYYLGLDYIRTGERLTLKPFKEDAFPLLMKWIESEEQVTLWSGSTFTFPLTEKQLIAYQADKSQIAFSAFSNETGECIGHIAIGRINNRHQSARIGKVLIGDPAMRGKGFGEEMVREAVRFAFQHLRVHKITLGVYEQNARAIACYERIGFKKEGLLKDHARVGDGYWNMWEMGLLEV</sequence>
<dbReference type="InterPro" id="IPR016181">
    <property type="entry name" value="Acyl_CoA_acyltransferase"/>
</dbReference>
<dbReference type="EMBL" id="PKOZ01000010">
    <property type="protein sequence ID" value="PQD94435.1"/>
    <property type="molecule type" value="Genomic_DNA"/>
</dbReference>
<protein>
    <recommendedName>
        <fullName evidence="5">N-acetyltransferase domain-containing protein</fullName>
    </recommendedName>
</protein>
<dbReference type="PANTHER" id="PTHR20842:SF0">
    <property type="entry name" value="ALPHA-ASPARTYL DIPEPTIDASE"/>
    <property type="match status" value="1"/>
</dbReference>
<evidence type="ECO:0000256" key="3">
    <source>
        <dbReference type="ARBA" id="ARBA00022801"/>
    </source>
</evidence>
<evidence type="ECO:0000313" key="6">
    <source>
        <dbReference type="EMBL" id="PQD94435.1"/>
    </source>
</evidence>
<dbReference type="Pfam" id="PF13302">
    <property type="entry name" value="Acetyltransf_3"/>
    <property type="match status" value="1"/>
</dbReference>
<dbReference type="PANTHER" id="PTHR20842">
    <property type="entry name" value="PROTEASE S51 ALPHA-ASPARTYL DIPEPTIDASE"/>
    <property type="match status" value="1"/>
</dbReference>
<dbReference type="Pfam" id="PF03575">
    <property type="entry name" value="Peptidase_S51"/>
    <property type="match status" value="1"/>
</dbReference>
<dbReference type="Proteomes" id="UP000239663">
    <property type="component" value="Unassembled WGS sequence"/>
</dbReference>
<reference evidence="6 7" key="1">
    <citation type="submission" date="2017-12" db="EMBL/GenBank/DDBJ databases">
        <title>Taxonomic description and draft genome of Pradoshia cofamensis Gen. nov., sp. nov., a thermotolerant bacillale isolated from anterior gut of earthworm Eisenia fetida.</title>
        <authorList>
            <person name="Saha T."/>
            <person name="Chakraborty R."/>
        </authorList>
    </citation>
    <scope>NUCLEOTIDE SEQUENCE [LARGE SCALE GENOMIC DNA]</scope>
    <source>
        <strain evidence="6 7">EAG3</strain>
    </source>
</reference>
<keyword evidence="3" id="KW-0378">Hydrolase</keyword>
<dbReference type="SUPFAM" id="SSF55729">
    <property type="entry name" value="Acyl-CoA N-acyltransferases (Nat)"/>
    <property type="match status" value="1"/>
</dbReference>
<dbReference type="SUPFAM" id="SSF52317">
    <property type="entry name" value="Class I glutamine amidotransferase-like"/>
    <property type="match status" value="1"/>
</dbReference>
<keyword evidence="2" id="KW-0645">Protease</keyword>
<dbReference type="GO" id="GO:0016747">
    <property type="term" value="F:acyltransferase activity, transferring groups other than amino-acyl groups"/>
    <property type="evidence" value="ECO:0007669"/>
    <property type="project" value="InterPro"/>
</dbReference>
<gene>
    <name evidence="6" type="ORF">CYL18_14580</name>
</gene>
<keyword evidence="7" id="KW-1185">Reference proteome</keyword>
<dbReference type="GO" id="GO:0008236">
    <property type="term" value="F:serine-type peptidase activity"/>
    <property type="evidence" value="ECO:0007669"/>
    <property type="project" value="UniProtKB-KW"/>
</dbReference>
<evidence type="ECO:0000256" key="1">
    <source>
        <dbReference type="ARBA" id="ARBA00006534"/>
    </source>
</evidence>
<dbReference type="CDD" id="cd04301">
    <property type="entry name" value="NAT_SF"/>
    <property type="match status" value="1"/>
</dbReference>
<dbReference type="CDD" id="cd03146">
    <property type="entry name" value="GAT1_Peptidase_E"/>
    <property type="match status" value="1"/>
</dbReference>
<comment type="similarity">
    <text evidence="1">Belongs to the peptidase S51 family.</text>
</comment>
<dbReference type="OrthoDB" id="9778515at2"/>
<dbReference type="PROSITE" id="PS51186">
    <property type="entry name" value="GNAT"/>
    <property type="match status" value="1"/>
</dbReference>
<evidence type="ECO:0000256" key="4">
    <source>
        <dbReference type="ARBA" id="ARBA00022825"/>
    </source>
</evidence>
<keyword evidence="4" id="KW-0720">Serine protease</keyword>
<dbReference type="Gene3D" id="3.40.50.880">
    <property type="match status" value="1"/>
</dbReference>
<proteinExistence type="inferred from homology"/>
<name>A0A2S7MXG0_9BACI</name>
<comment type="caution">
    <text evidence="6">The sequence shown here is derived from an EMBL/GenBank/DDBJ whole genome shotgun (WGS) entry which is preliminary data.</text>
</comment>
<dbReference type="InterPro" id="IPR005320">
    <property type="entry name" value="Peptidase_S51"/>
</dbReference>
<dbReference type="InterPro" id="IPR029062">
    <property type="entry name" value="Class_I_gatase-like"/>
</dbReference>
<dbReference type="Gene3D" id="3.40.630.30">
    <property type="match status" value="1"/>
</dbReference>